<dbReference type="InterPro" id="IPR011055">
    <property type="entry name" value="Dup_hybrid_motif"/>
</dbReference>
<dbReference type="SUPFAM" id="SSF51261">
    <property type="entry name" value="Duplicated hybrid motif"/>
    <property type="match status" value="1"/>
</dbReference>
<organism evidence="2 3">
    <name type="scientific">Schaalia odontolytica</name>
    <dbReference type="NCBI Taxonomy" id="1660"/>
    <lineage>
        <taxon>Bacteria</taxon>
        <taxon>Bacillati</taxon>
        <taxon>Actinomycetota</taxon>
        <taxon>Actinomycetes</taxon>
        <taxon>Actinomycetales</taxon>
        <taxon>Actinomycetaceae</taxon>
        <taxon>Schaalia</taxon>
    </lineage>
</organism>
<reference evidence="2 3" key="1">
    <citation type="submission" date="2019-11" db="EMBL/GenBank/DDBJ databases">
        <title>FDA dAtabase for Regulatory Grade micrObial Sequences (FDA-ARGOS): Supporting development and validation of Infectious Disease Dx tests.</title>
        <authorList>
            <person name="Stonesifer R."/>
            <person name="Tallon L."/>
            <person name="Sadzewicz L."/>
            <person name="Vavikolanu K."/>
            <person name="Mehta A."/>
            <person name="Aluvathingal J."/>
            <person name="Nadendla S."/>
            <person name="Myers T."/>
            <person name="Yan Y."/>
            <person name="Sichtig H."/>
        </authorList>
    </citation>
    <scope>NUCLEOTIDE SEQUENCE [LARGE SCALE GENOMIC DNA]</scope>
    <source>
        <strain evidence="2 3">FDAARGOS_732</strain>
    </source>
</reference>
<dbReference type="PANTHER" id="PTHR21666">
    <property type="entry name" value="PEPTIDASE-RELATED"/>
    <property type="match status" value="1"/>
</dbReference>
<dbReference type="Gene3D" id="2.70.70.10">
    <property type="entry name" value="Glucose Permease (Domain IIA)"/>
    <property type="match status" value="1"/>
</dbReference>
<dbReference type="EMBL" id="CP046315">
    <property type="protein sequence ID" value="QGS11135.1"/>
    <property type="molecule type" value="Genomic_DNA"/>
</dbReference>
<dbReference type="CDD" id="cd12797">
    <property type="entry name" value="M23_peptidase"/>
    <property type="match status" value="1"/>
</dbReference>
<dbReference type="GO" id="GO:0004222">
    <property type="term" value="F:metalloendopeptidase activity"/>
    <property type="evidence" value="ECO:0007669"/>
    <property type="project" value="TreeGrafter"/>
</dbReference>
<evidence type="ECO:0000313" key="3">
    <source>
        <dbReference type="Proteomes" id="UP000424490"/>
    </source>
</evidence>
<accession>A0A857A9M0</accession>
<dbReference type="InterPro" id="IPR016047">
    <property type="entry name" value="M23ase_b-sheet_dom"/>
</dbReference>
<evidence type="ECO:0000259" key="1">
    <source>
        <dbReference type="Pfam" id="PF01551"/>
    </source>
</evidence>
<name>A0A857A9M0_9ACTO</name>
<gene>
    <name evidence="2" type="ORF">FOC40_06785</name>
</gene>
<dbReference type="AlphaFoldDB" id="A0A857A9M0"/>
<feature type="domain" description="M23ase beta-sheet core" evidence="1">
    <location>
        <begin position="67"/>
        <end position="156"/>
    </location>
</feature>
<evidence type="ECO:0000313" key="2">
    <source>
        <dbReference type="EMBL" id="QGS11135.1"/>
    </source>
</evidence>
<proteinExistence type="predicted"/>
<protein>
    <submittedName>
        <fullName evidence="2">Peptidoglycan DD-metalloendopeptidase family protein</fullName>
    </submittedName>
</protein>
<dbReference type="PANTHER" id="PTHR21666:SF270">
    <property type="entry name" value="MUREIN HYDROLASE ACTIVATOR ENVC"/>
    <property type="match status" value="1"/>
</dbReference>
<dbReference type="InterPro" id="IPR050570">
    <property type="entry name" value="Cell_wall_metabolism_enzyme"/>
</dbReference>
<dbReference type="RefSeq" id="WP_081445518.1">
    <property type="nucleotide sequence ID" value="NZ_CP046315.1"/>
</dbReference>
<sequence length="176" mass="18780">MTSVIPNRGRLRAATLIATFVSTLLLVATTPGVATPHRERWQWPTGGPVAVVEGFAPPAHDWLPGRRGVTLQYPAPSPVYACASGTVTVAGPIAGRGVISIRHEVGGRVVWSTYLPVTPSVAVGDHVQKGSIIGLVEGDSPTLHWGAKTGRRTYIDPIRMTLGRPRLLPWDDALAR</sequence>
<dbReference type="Proteomes" id="UP000424490">
    <property type="component" value="Chromosome"/>
</dbReference>
<dbReference type="Pfam" id="PF01551">
    <property type="entry name" value="Peptidase_M23"/>
    <property type="match status" value="1"/>
</dbReference>